<comment type="caution">
    <text evidence="2">The sequence shown here is derived from an EMBL/GenBank/DDBJ whole genome shotgun (WGS) entry which is preliminary data.</text>
</comment>
<dbReference type="InterPro" id="IPR025983">
    <property type="entry name" value="Cys_rich_CPCC"/>
</dbReference>
<keyword evidence="3" id="KW-1185">Reference proteome</keyword>
<name>U2NM00_9CLOT</name>
<dbReference type="Pfam" id="PF14206">
    <property type="entry name" value="Cys_rich_CPCC"/>
    <property type="match status" value="1"/>
</dbReference>
<dbReference type="PATRIC" id="fig|1294142.3.peg.2919"/>
<dbReference type="EMBL" id="APJA01000014">
    <property type="protein sequence ID" value="ERK29896.1"/>
    <property type="molecule type" value="Genomic_DNA"/>
</dbReference>
<evidence type="ECO:0000313" key="2">
    <source>
        <dbReference type="EMBL" id="ERK29896.1"/>
    </source>
</evidence>
<dbReference type="Proteomes" id="UP000016721">
    <property type="component" value="Unassembled WGS sequence"/>
</dbReference>
<protein>
    <recommendedName>
        <fullName evidence="1">Cysteine-rich CPCC domain-containing protein</fullName>
    </recommendedName>
</protein>
<dbReference type="OrthoDB" id="1456570at2"/>
<reference evidence="2 3" key="1">
    <citation type="journal article" date="2013" name="Genome Announc.">
        <title>Draft Genome Sequence of the Hydrogen- and Ethanol-Producing Bacterium Clostridium intestinale Strain URNW.</title>
        <authorList>
            <person name="Lal S."/>
            <person name="Ramachandran U."/>
            <person name="Zhang X."/>
            <person name="Sparling R."/>
            <person name="Levin D.B."/>
        </authorList>
    </citation>
    <scope>NUCLEOTIDE SEQUENCE [LARGE SCALE GENOMIC DNA]</scope>
    <source>
        <strain evidence="2 3">URNW</strain>
    </source>
</reference>
<proteinExistence type="predicted"/>
<evidence type="ECO:0000313" key="3">
    <source>
        <dbReference type="Proteomes" id="UP000016721"/>
    </source>
</evidence>
<gene>
    <name evidence="2" type="ORF">CINTURNW_2812</name>
</gene>
<sequence length="123" mass="14349">MVKKYHCPCCGALSIDEERAWDICELCCWEDDALQFDNPDLAGGANDLSLKDWRDKFNNDLHDLIKEDFYCSLLEKKSQLDVCSEIIDAIQELRKKEYVKTLDGYKEDYCKKICNSCPIYKSM</sequence>
<evidence type="ECO:0000259" key="1">
    <source>
        <dbReference type="Pfam" id="PF14206"/>
    </source>
</evidence>
<organism evidence="2 3">
    <name type="scientific">Clostridium intestinale URNW</name>
    <dbReference type="NCBI Taxonomy" id="1294142"/>
    <lineage>
        <taxon>Bacteria</taxon>
        <taxon>Bacillati</taxon>
        <taxon>Bacillota</taxon>
        <taxon>Clostridia</taxon>
        <taxon>Eubacteriales</taxon>
        <taxon>Clostridiaceae</taxon>
        <taxon>Clostridium</taxon>
    </lineage>
</organism>
<dbReference type="HOGENOM" id="CLU_2011290_0_0_9"/>
<accession>U2NM00</accession>
<dbReference type="eggNOG" id="ENOG5032ZW6">
    <property type="taxonomic scope" value="Bacteria"/>
</dbReference>
<feature type="domain" description="Cysteine-rich CPCC" evidence="1">
    <location>
        <begin position="5"/>
        <end position="58"/>
    </location>
</feature>
<dbReference type="AlphaFoldDB" id="U2NM00"/>
<dbReference type="RefSeq" id="WP_021802793.1">
    <property type="nucleotide sequence ID" value="NZ_KI273145.1"/>
</dbReference>